<dbReference type="AlphaFoldDB" id="A0A9W4IUL9"/>
<sequence length="230" mass="25710">MEIPFSRGATQEWTSISSILEDLAEQPLCPEVGTLTYLYTSDLINDLMGNVTAALFSSMRITPKVKGDISLLDNKQLLHMYMKLLSFVYVYFFTVASLTMLLLGIFVGLTRRHNCRLHQCLSIAVRVVIALILAALVAFARKFPLAYAFMTSPVILYAFTITLFTVLLVDRLLDWLASRDNAAVRRKRERDMEFECLASAPGMAVRNSLSSATPTTVKTSSERSSISHPE</sequence>
<feature type="region of interest" description="Disordered" evidence="1">
    <location>
        <begin position="206"/>
        <end position="230"/>
    </location>
</feature>
<dbReference type="Proteomes" id="UP001152649">
    <property type="component" value="Unassembled WGS sequence"/>
</dbReference>
<keyword evidence="2" id="KW-0472">Membrane</keyword>
<proteinExistence type="predicted"/>
<protein>
    <submittedName>
        <fullName evidence="3">Uncharacterized protein</fullName>
    </submittedName>
</protein>
<accession>A0A9W4IUL9</accession>
<evidence type="ECO:0000256" key="1">
    <source>
        <dbReference type="SAM" id="MobiDB-lite"/>
    </source>
</evidence>
<feature type="transmembrane region" description="Helical" evidence="2">
    <location>
        <begin position="121"/>
        <end position="140"/>
    </location>
</feature>
<keyword evidence="2" id="KW-0812">Transmembrane</keyword>
<evidence type="ECO:0000313" key="4">
    <source>
        <dbReference type="Proteomes" id="UP001152649"/>
    </source>
</evidence>
<feature type="compositionally biased region" description="Polar residues" evidence="1">
    <location>
        <begin position="207"/>
        <end position="230"/>
    </location>
</feature>
<keyword evidence="4" id="KW-1185">Reference proteome</keyword>
<name>A0A9W4IUL9_9EURO</name>
<gene>
    <name evidence="3" type="ORF">PSALAMII_LOCUS2956</name>
</gene>
<feature type="transmembrane region" description="Helical" evidence="2">
    <location>
        <begin position="146"/>
        <end position="169"/>
    </location>
</feature>
<feature type="transmembrane region" description="Helical" evidence="2">
    <location>
        <begin position="88"/>
        <end position="109"/>
    </location>
</feature>
<keyword evidence="2" id="KW-1133">Transmembrane helix</keyword>
<dbReference type="EMBL" id="CAJVPG010000111">
    <property type="protein sequence ID" value="CAG8344537.1"/>
    <property type="molecule type" value="Genomic_DNA"/>
</dbReference>
<dbReference type="OrthoDB" id="3168162at2759"/>
<dbReference type="PANTHER" id="PTHR42101:SF1">
    <property type="entry name" value="LOW TEMPERATURE REQUIREMENT A"/>
    <property type="match status" value="1"/>
</dbReference>
<dbReference type="PANTHER" id="PTHR42101">
    <property type="entry name" value="CHROMOSOME 16, WHOLE GENOME SHOTGUN SEQUENCE"/>
    <property type="match status" value="1"/>
</dbReference>
<reference evidence="3" key="1">
    <citation type="submission" date="2021-07" db="EMBL/GenBank/DDBJ databases">
        <authorList>
            <person name="Branca A.L. A."/>
        </authorList>
    </citation>
    <scope>NUCLEOTIDE SEQUENCE</scope>
</reference>
<comment type="caution">
    <text evidence="3">The sequence shown here is derived from an EMBL/GenBank/DDBJ whole genome shotgun (WGS) entry which is preliminary data.</text>
</comment>
<organism evidence="3 4">
    <name type="scientific">Penicillium salamii</name>
    <dbReference type="NCBI Taxonomy" id="1612424"/>
    <lineage>
        <taxon>Eukaryota</taxon>
        <taxon>Fungi</taxon>
        <taxon>Dikarya</taxon>
        <taxon>Ascomycota</taxon>
        <taxon>Pezizomycotina</taxon>
        <taxon>Eurotiomycetes</taxon>
        <taxon>Eurotiomycetidae</taxon>
        <taxon>Eurotiales</taxon>
        <taxon>Aspergillaceae</taxon>
        <taxon>Penicillium</taxon>
    </lineage>
</organism>
<evidence type="ECO:0000256" key="2">
    <source>
        <dbReference type="SAM" id="Phobius"/>
    </source>
</evidence>
<evidence type="ECO:0000313" key="3">
    <source>
        <dbReference type="EMBL" id="CAG8344537.1"/>
    </source>
</evidence>